<dbReference type="EMBL" id="CP003914">
    <property type="protein sequence ID" value="AFX74576.1"/>
    <property type="molecule type" value="Genomic_DNA"/>
</dbReference>
<organism evidence="2 3">
    <name type="scientific">Mesomycoplasma hyorhinis SK76</name>
    <dbReference type="NCBI Taxonomy" id="1118964"/>
    <lineage>
        <taxon>Bacteria</taxon>
        <taxon>Bacillati</taxon>
        <taxon>Mycoplasmatota</taxon>
        <taxon>Mycoplasmoidales</taxon>
        <taxon>Metamycoplasmataceae</taxon>
        <taxon>Mesomycoplasma</taxon>
    </lineage>
</organism>
<feature type="transmembrane region" description="Helical" evidence="1">
    <location>
        <begin position="65"/>
        <end position="89"/>
    </location>
</feature>
<keyword evidence="1" id="KW-1133">Transmembrane helix</keyword>
<feature type="transmembrane region" description="Helical" evidence="1">
    <location>
        <begin position="101"/>
        <end position="123"/>
    </location>
</feature>
<evidence type="ECO:0000256" key="1">
    <source>
        <dbReference type="SAM" id="Phobius"/>
    </source>
</evidence>
<dbReference type="KEGG" id="mhs:MOS_673"/>
<evidence type="ECO:0008006" key="4">
    <source>
        <dbReference type="Google" id="ProtNLM"/>
    </source>
</evidence>
<sequence>MSGAHIAITIILPFVLFLIIIFVFSFEKHYSKLAIKSLKDFELDQYFYLKEANKQDLKAFFLIKALLYFLVIVAFFIVSIIMVVIFNASDSRLSNIQKDQAFWIISSISFIALILLISLHLFVSSKMFLKSRNLVLDLVKNNNANSLIEKLFNKYTDQINLQDFDFEMQGELFSKLKIILNKAKNKSIKLTSTSFTKESIFFKSFYLFSQYFYTFVDKNFKDHLIYYYQNKKIESKQFNLYILIWIYQNVYQKI</sequence>
<name>A0AAI8FE30_MESHY</name>
<dbReference type="Proteomes" id="UP000009399">
    <property type="component" value="Chromosome"/>
</dbReference>
<dbReference type="GeneID" id="93248759"/>
<feature type="transmembrane region" description="Helical" evidence="1">
    <location>
        <begin position="6"/>
        <end position="26"/>
    </location>
</feature>
<keyword evidence="1" id="KW-0472">Membrane</keyword>
<accession>A0AAI8FE30</accession>
<evidence type="ECO:0000313" key="2">
    <source>
        <dbReference type="EMBL" id="AFX74576.1"/>
    </source>
</evidence>
<gene>
    <name evidence="2" type="ORF">MOS_673</name>
</gene>
<protein>
    <recommendedName>
        <fullName evidence="4">Transmembrane protein</fullName>
    </recommendedName>
</protein>
<keyword evidence="1" id="KW-0812">Transmembrane</keyword>
<dbReference type="RefSeq" id="WP_015084281.1">
    <property type="nucleotide sequence ID" value="NC_019552.1"/>
</dbReference>
<dbReference type="AlphaFoldDB" id="A0AAI8FE30"/>
<proteinExistence type="predicted"/>
<evidence type="ECO:0000313" key="3">
    <source>
        <dbReference type="Proteomes" id="UP000009399"/>
    </source>
</evidence>
<reference evidence="2 3" key="1">
    <citation type="journal article" date="2013" name="Genome Announc.">
        <title>Complete Genome Sequence of Mycoplasma hyorhinis Strain SK76.</title>
        <authorList>
            <person name="Goodison S."/>
            <person name="Urquidi V."/>
            <person name="Kumar D."/>
            <person name="Reyes L."/>
            <person name="Rosser C.J."/>
        </authorList>
    </citation>
    <scope>NUCLEOTIDE SEQUENCE [LARGE SCALE GENOMIC DNA]</scope>
    <source>
        <strain evidence="2 3">SK76</strain>
    </source>
</reference>